<proteinExistence type="predicted"/>
<feature type="compositionally biased region" description="Acidic residues" evidence="1">
    <location>
        <begin position="367"/>
        <end position="377"/>
    </location>
</feature>
<dbReference type="PROSITE" id="PS51192">
    <property type="entry name" value="HELICASE_ATP_BIND_1"/>
    <property type="match status" value="1"/>
</dbReference>
<feature type="compositionally biased region" description="Polar residues" evidence="1">
    <location>
        <begin position="424"/>
        <end position="433"/>
    </location>
</feature>
<dbReference type="Gene3D" id="3.40.50.300">
    <property type="entry name" value="P-loop containing nucleotide triphosphate hydrolases"/>
    <property type="match status" value="2"/>
</dbReference>
<dbReference type="InterPro" id="IPR014001">
    <property type="entry name" value="Helicase_ATP-bd"/>
</dbReference>
<organism evidence="3">
    <name type="scientific">viral metagenome</name>
    <dbReference type="NCBI Taxonomy" id="1070528"/>
    <lineage>
        <taxon>unclassified sequences</taxon>
        <taxon>metagenomes</taxon>
        <taxon>organismal metagenomes</taxon>
    </lineage>
</organism>
<evidence type="ECO:0000313" key="3">
    <source>
        <dbReference type="EMBL" id="QHT88043.1"/>
    </source>
</evidence>
<feature type="domain" description="Helicase ATP-binding" evidence="2">
    <location>
        <begin position="76"/>
        <end position="259"/>
    </location>
</feature>
<dbReference type="AlphaFoldDB" id="A0A6C0I7B8"/>
<reference evidence="3" key="1">
    <citation type="journal article" date="2020" name="Nature">
        <title>Giant virus diversity and host interactions through global metagenomics.</title>
        <authorList>
            <person name="Schulz F."/>
            <person name="Roux S."/>
            <person name="Paez-Espino D."/>
            <person name="Jungbluth S."/>
            <person name="Walsh D.A."/>
            <person name="Denef V.J."/>
            <person name="McMahon K.D."/>
            <person name="Konstantinidis K.T."/>
            <person name="Eloe-Fadrosh E.A."/>
            <person name="Kyrpides N.C."/>
            <person name="Woyke T."/>
        </authorList>
    </citation>
    <scope>NUCLEOTIDE SEQUENCE</scope>
    <source>
        <strain evidence="3">GVMAG-M-3300023184-24</strain>
    </source>
</reference>
<dbReference type="InterPro" id="IPR000330">
    <property type="entry name" value="SNF2_N"/>
</dbReference>
<feature type="compositionally biased region" description="Polar residues" evidence="1">
    <location>
        <begin position="353"/>
        <end position="364"/>
    </location>
</feature>
<dbReference type="InterPro" id="IPR027417">
    <property type="entry name" value="P-loop_NTPase"/>
</dbReference>
<evidence type="ECO:0000256" key="1">
    <source>
        <dbReference type="SAM" id="MobiDB-lite"/>
    </source>
</evidence>
<feature type="region of interest" description="Disordered" evidence="1">
    <location>
        <begin position="353"/>
        <end position="400"/>
    </location>
</feature>
<dbReference type="Pfam" id="PF00176">
    <property type="entry name" value="SNF2-rel_dom"/>
    <property type="match status" value="1"/>
</dbReference>
<name>A0A6C0I7B8_9ZZZZ</name>
<dbReference type="GO" id="GO:0005524">
    <property type="term" value="F:ATP binding"/>
    <property type="evidence" value="ECO:0007669"/>
    <property type="project" value="InterPro"/>
</dbReference>
<dbReference type="EMBL" id="MN740108">
    <property type="protein sequence ID" value="QHT88043.1"/>
    <property type="molecule type" value="Genomic_DNA"/>
</dbReference>
<sequence>MDNQLNLEDFIPSYPYLENNGEEITEPSLFNPYNDRYEYANYNKQEFYEDLLDVTEERPEQKGVPLKQQEFLARFLSPKTLNNEILLFHQVGTGKTCSAVNIAELAMSINPKLKRALVLVKGDTFVKNFVNELAFQCTPGEYIPDNYNKLTAKEKVIRLNKNIRNRYQVQTFYKFAQEITKYTDETIKKAYSDRVIIIDEVHNIKDMEKKKHESKVYVYQQLHRFLHLIDNKKVVLLSATPMKDNITEFASIMNLILPLNLQLPTKKDFNNVYFDKDDENGDKLKNIDKLKQYIRGRISFLRAMESQVSKMNIGNIVKPLKYTMIDVDYMSQHQNKYYLEALRKDGSNVSLDTLKNNNEDQLISTPDDVDYDEENEREVELESNIEREDEQTEKEDKKGLYDNSRQASLFVFPNGKYGRDGFNDPNNITYTSQRGDDLSKKGKSKIGKHPVFTSELKNILTQNGNLKSATDILNEIGKCSSKYQKALKEIVFNPKENCFVYSQFYKGSGLIVFAELLKLLGYKEAKGDEDYSKQGNEQVLRFAILAEKITNKFENNIKTFNKPENRHGKYIQVLLGSPLVSEGRSFFNVRQIHILTPHWNMSLTEQVTGRGIRAYSHKDLDDNEKYVKVYRHCSMADKTVQSIDYLMYEISEIKDMKIKQIERVCKEIAVDCGINKRRNLLSTDIDYTRECEYQKCNYICDNLPDTYIQERLQGLFKDKLIVDTYNLYYGEKLVKSTINLIQQLFKRNFKMYIQDLMRHFGDISFILLIRSLKYIIQNNIPIINKYGFVCYLRYERNIFFLVDSIQSPSSYFVNYYCDNPPVCFASKFKTILLDNQSDNMNDLIKYINTMDINTNQDFKYASELLLEMEPELQEQLIEYCVLNKMLEPEKKTNIREVCLKIFNPNIIELSDMFISVHLIDENKYRYLSKNAKTIEEWDYADDDVLDKLKLKETEVIEQQKNIEENPYGYYGSINSKQVFKIKKTIKTLIEEGADIYKKGTTEIDNRRIGSGAECMTIVPTQKLLDMIIRMSKQTDYFNVPSGTEFPTIDKMKDKLKDSRYYIQDVLDKLNQNEIEIAYYWFTTNDKKKDKRDKKDICKIIQTFFEKNNIIQYEK</sequence>
<feature type="region of interest" description="Disordered" evidence="1">
    <location>
        <begin position="423"/>
        <end position="445"/>
    </location>
</feature>
<accession>A0A6C0I7B8</accession>
<dbReference type="SUPFAM" id="SSF52540">
    <property type="entry name" value="P-loop containing nucleoside triphosphate hydrolases"/>
    <property type="match status" value="2"/>
</dbReference>
<evidence type="ECO:0000259" key="2">
    <source>
        <dbReference type="PROSITE" id="PS51192"/>
    </source>
</evidence>
<dbReference type="SMART" id="SM00487">
    <property type="entry name" value="DEXDc"/>
    <property type="match status" value="1"/>
</dbReference>
<protein>
    <recommendedName>
        <fullName evidence="2">Helicase ATP-binding domain-containing protein</fullName>
    </recommendedName>
</protein>